<dbReference type="Proteomes" id="UP000050360">
    <property type="component" value="Unassembled WGS sequence"/>
</dbReference>
<keyword evidence="1" id="KW-0472">Membrane</keyword>
<evidence type="ECO:0000313" key="3">
    <source>
        <dbReference type="Proteomes" id="UP000050360"/>
    </source>
</evidence>
<feature type="transmembrane region" description="Helical" evidence="1">
    <location>
        <begin position="379"/>
        <end position="395"/>
    </location>
</feature>
<feature type="transmembrane region" description="Helical" evidence="1">
    <location>
        <begin position="111"/>
        <end position="130"/>
    </location>
</feature>
<proteinExistence type="predicted"/>
<keyword evidence="1" id="KW-1133">Transmembrane helix</keyword>
<dbReference type="EMBL" id="LKCM01000368">
    <property type="protein sequence ID" value="KPQ41359.1"/>
    <property type="molecule type" value="Genomic_DNA"/>
</dbReference>
<feature type="transmembrane region" description="Helical" evidence="1">
    <location>
        <begin position="561"/>
        <end position="584"/>
    </location>
</feature>
<evidence type="ECO:0000313" key="2">
    <source>
        <dbReference type="EMBL" id="KPQ41359.1"/>
    </source>
</evidence>
<accession>A0A0P7ZCZ6</accession>
<dbReference type="AlphaFoldDB" id="A0A0P7ZCZ6"/>
<name>A0A0P7ZCZ6_9EURY</name>
<feature type="transmembrane region" description="Helical" evidence="1">
    <location>
        <begin position="136"/>
        <end position="153"/>
    </location>
</feature>
<organism evidence="2 3">
    <name type="scientific">Candidatus Methanoperedens nitratireducens</name>
    <dbReference type="NCBI Taxonomy" id="1392998"/>
    <lineage>
        <taxon>Archaea</taxon>
        <taxon>Methanobacteriati</taxon>
        <taxon>Methanobacteriota</taxon>
        <taxon>Stenosarchaea group</taxon>
        <taxon>Methanomicrobia</taxon>
        <taxon>Methanosarcinales</taxon>
        <taxon>ANME-2 cluster</taxon>
        <taxon>Candidatus Methanoperedentaceae</taxon>
        <taxon>Candidatus Methanoperedens</taxon>
    </lineage>
</organism>
<comment type="caution">
    <text evidence="2">The sequence shown here is derived from an EMBL/GenBank/DDBJ whole genome shotgun (WGS) entry which is preliminary data.</text>
</comment>
<feature type="transmembrane region" description="Helical" evidence="1">
    <location>
        <begin position="285"/>
        <end position="310"/>
    </location>
</feature>
<gene>
    <name evidence="2" type="ORF">MPEBLZ_04097</name>
</gene>
<protein>
    <submittedName>
        <fullName evidence="2">Uncharacterized protein</fullName>
    </submittedName>
</protein>
<keyword evidence="1" id="KW-0812">Transmembrane</keyword>
<evidence type="ECO:0000256" key="1">
    <source>
        <dbReference type="SAM" id="Phobius"/>
    </source>
</evidence>
<sequence>METENLKTKKRIQDVLFDHGKLESNNTGSNKNYRIHRYIPSNSSDKQNAKLHKEIRDFAKSINWWNSYAEKIPPVVYFSEWIASRRGGLLRKNIEYINRNINQLDVTPRAVYNKTISVFLVFLISGYLLSLFFDNTLYKLIILAIFFLAGQKISDYTTIGKIKEWSEPDYTEKLVYNIAIVNEAIMSQSPIQLLERVADSKAFGPIAIEFSDIIKMVHMQKVNPFDAIIQWSENQNLESLRDIGKIMRLKELGAPIDVENFIERAKRDSLRAIDRETKKASVNQSVMNIISISLPLMLAFGLPFYYVLYLKPWVKVIPMGNVLIPFAITVLECVFYHVIVGKIFGDKVFKSYGKLIGEVKFSTNWKESITKDLLNKNRIGMGLLGFLGVLPMSFFAGIDWLGMAVFMGIALYITTPYFYSKLEEGIADIANYEELAEEIKTIVKHFYDNSHLNAFIAFKSLPNKMAGLKDVMSYYEKEVELGMSVEEALINLADWIDSRTARNAILLTDRLRRTAEALIEHDRELRLKRILEEITAVREAQQDRETSFTEAKTERSYISMYFMPLLLGFSVFFAVVLVSVMQLFNVGMASLLPGKSSLGFNFIVKDSIESIKWIVFSQGVLNLTIAWRMSDKKNLLRTIAISTVVYSVTATFAFYFAARLLPSAFG</sequence>
<feature type="transmembrane region" description="Helical" evidence="1">
    <location>
        <begin position="322"/>
        <end position="344"/>
    </location>
</feature>
<feature type="transmembrane region" description="Helical" evidence="1">
    <location>
        <begin position="639"/>
        <end position="658"/>
    </location>
</feature>
<reference evidence="2 3" key="1">
    <citation type="submission" date="2015-09" db="EMBL/GenBank/DDBJ databases">
        <title>A metagenomics-based metabolic model of nitrate-dependent anaerobic oxidation of methane by Methanoperedens-like archaea.</title>
        <authorList>
            <person name="Arshad A."/>
            <person name="Speth D.R."/>
            <person name="De Graaf R.M."/>
            <person name="Op Den Camp H.J."/>
            <person name="Jetten M.S."/>
            <person name="Welte C.U."/>
        </authorList>
    </citation>
    <scope>NUCLEOTIDE SEQUENCE [LARGE SCALE GENOMIC DNA]</scope>
</reference>